<accession>A0A6M4IN72</accession>
<evidence type="ECO:0000256" key="1">
    <source>
        <dbReference type="ARBA" id="ARBA00004162"/>
    </source>
</evidence>
<keyword evidence="6 8" id="KW-0472">Membrane</keyword>
<sequence>MRRGRRRERAGVNAEINVVSLIDVMMLLMIIFMITAPIMQGGVDIALPTADVAPLEPKNGLVITVDRRGQIFIDETKLSFDEFAGSIKALSDKKGGGGVYLRADEAVPYGTVVRIVAAMKAKGITDVGLVAEPDGDR</sequence>
<evidence type="ECO:0000256" key="7">
    <source>
        <dbReference type="RuleBase" id="RU003879"/>
    </source>
</evidence>
<reference evidence="9 10" key="1">
    <citation type="submission" date="2020-05" db="EMBL/GenBank/DDBJ databases">
        <title>Complete genome sequence of Gemmatimonas greenlandica TET16.</title>
        <authorList>
            <person name="Zeng Y."/>
        </authorList>
    </citation>
    <scope>NUCLEOTIDE SEQUENCE [LARGE SCALE GENOMIC DNA]</scope>
    <source>
        <strain evidence="9 10">TET16</strain>
    </source>
</reference>
<keyword evidence="10" id="KW-1185">Reference proteome</keyword>
<keyword evidence="5 8" id="KW-1133">Transmembrane helix</keyword>
<keyword evidence="3" id="KW-1003">Cell membrane</keyword>
<dbReference type="GO" id="GO:0005886">
    <property type="term" value="C:plasma membrane"/>
    <property type="evidence" value="ECO:0007669"/>
    <property type="project" value="UniProtKB-SubCell"/>
</dbReference>
<keyword evidence="7" id="KW-0653">Protein transport</keyword>
<keyword evidence="7" id="KW-0813">Transport</keyword>
<feature type="transmembrane region" description="Helical" evidence="8">
    <location>
        <begin position="21"/>
        <end position="39"/>
    </location>
</feature>
<name>A0A6M4IN72_9BACT</name>
<organism evidence="9 10">
    <name type="scientific">Gemmatimonas groenlandica</name>
    <dbReference type="NCBI Taxonomy" id="2732249"/>
    <lineage>
        <taxon>Bacteria</taxon>
        <taxon>Pseudomonadati</taxon>
        <taxon>Gemmatimonadota</taxon>
        <taxon>Gemmatimonadia</taxon>
        <taxon>Gemmatimonadales</taxon>
        <taxon>Gemmatimonadaceae</taxon>
        <taxon>Gemmatimonas</taxon>
    </lineage>
</organism>
<dbReference type="PANTHER" id="PTHR30558:SF7">
    <property type="entry name" value="TOL-PAL SYSTEM PROTEIN TOLR"/>
    <property type="match status" value="1"/>
</dbReference>
<evidence type="ECO:0000256" key="2">
    <source>
        <dbReference type="ARBA" id="ARBA00005811"/>
    </source>
</evidence>
<dbReference type="AlphaFoldDB" id="A0A6M4IN72"/>
<evidence type="ECO:0000313" key="9">
    <source>
        <dbReference type="EMBL" id="QJR34846.1"/>
    </source>
</evidence>
<dbReference type="EMBL" id="CP053085">
    <property type="protein sequence ID" value="QJR34846.1"/>
    <property type="molecule type" value="Genomic_DNA"/>
</dbReference>
<dbReference type="InterPro" id="IPR003400">
    <property type="entry name" value="ExbD"/>
</dbReference>
<dbReference type="Pfam" id="PF02472">
    <property type="entry name" value="ExbD"/>
    <property type="match status" value="1"/>
</dbReference>
<dbReference type="RefSeq" id="WP_171224273.1">
    <property type="nucleotide sequence ID" value="NZ_CP053085.1"/>
</dbReference>
<evidence type="ECO:0000313" key="10">
    <source>
        <dbReference type="Proteomes" id="UP000500938"/>
    </source>
</evidence>
<comment type="subcellular location">
    <subcellularLocation>
        <location evidence="1">Cell membrane</location>
        <topology evidence="1">Single-pass membrane protein</topology>
    </subcellularLocation>
    <subcellularLocation>
        <location evidence="7">Cell membrane</location>
        <topology evidence="7">Single-pass type II membrane protein</topology>
    </subcellularLocation>
</comment>
<keyword evidence="4 7" id="KW-0812">Transmembrane</keyword>
<evidence type="ECO:0000256" key="3">
    <source>
        <dbReference type="ARBA" id="ARBA00022475"/>
    </source>
</evidence>
<dbReference type="KEGG" id="ggr:HKW67_04615"/>
<evidence type="ECO:0000256" key="8">
    <source>
        <dbReference type="SAM" id="Phobius"/>
    </source>
</evidence>
<dbReference type="GO" id="GO:0022857">
    <property type="term" value="F:transmembrane transporter activity"/>
    <property type="evidence" value="ECO:0007669"/>
    <property type="project" value="InterPro"/>
</dbReference>
<comment type="similarity">
    <text evidence="2 7">Belongs to the ExbD/TolR family.</text>
</comment>
<dbReference type="GO" id="GO:0015031">
    <property type="term" value="P:protein transport"/>
    <property type="evidence" value="ECO:0007669"/>
    <property type="project" value="UniProtKB-KW"/>
</dbReference>
<evidence type="ECO:0000256" key="4">
    <source>
        <dbReference type="ARBA" id="ARBA00022692"/>
    </source>
</evidence>
<evidence type="ECO:0000256" key="6">
    <source>
        <dbReference type="ARBA" id="ARBA00023136"/>
    </source>
</evidence>
<dbReference type="Proteomes" id="UP000500938">
    <property type="component" value="Chromosome"/>
</dbReference>
<protein>
    <submittedName>
        <fullName evidence="9">Biopolymer transporter ExbD</fullName>
    </submittedName>
</protein>
<gene>
    <name evidence="9" type="ORF">HKW67_04615</name>
</gene>
<evidence type="ECO:0000256" key="5">
    <source>
        <dbReference type="ARBA" id="ARBA00022989"/>
    </source>
</evidence>
<proteinExistence type="inferred from homology"/>
<dbReference type="PANTHER" id="PTHR30558">
    <property type="entry name" value="EXBD MEMBRANE COMPONENT OF PMF-DRIVEN MACROMOLECULE IMPORT SYSTEM"/>
    <property type="match status" value="1"/>
</dbReference>
<dbReference type="Gene3D" id="3.30.420.270">
    <property type="match status" value="1"/>
</dbReference>